<dbReference type="PROSITE" id="PS01124">
    <property type="entry name" value="HTH_ARAC_FAMILY_2"/>
    <property type="match status" value="1"/>
</dbReference>
<accession>B9TL19</accession>
<dbReference type="Pfam" id="PF12833">
    <property type="entry name" value="HTH_18"/>
    <property type="match status" value="1"/>
</dbReference>
<dbReference type="InterPro" id="IPR009057">
    <property type="entry name" value="Homeodomain-like_sf"/>
</dbReference>
<dbReference type="InParanoid" id="B9TL19"/>
<keyword evidence="2" id="KW-0238">DNA-binding</keyword>
<keyword evidence="1" id="KW-0805">Transcription regulation</keyword>
<dbReference type="EMBL" id="EQ986041">
    <property type="protein sequence ID" value="EEF23447.1"/>
    <property type="molecule type" value="Genomic_DNA"/>
</dbReference>
<evidence type="ECO:0000313" key="5">
    <source>
        <dbReference type="EMBL" id="EEF23447.1"/>
    </source>
</evidence>
<name>B9TL19_RICCO</name>
<dbReference type="InterPro" id="IPR020449">
    <property type="entry name" value="Tscrpt_reg_AraC-type_HTH"/>
</dbReference>
<dbReference type="SUPFAM" id="SSF46689">
    <property type="entry name" value="Homeodomain-like"/>
    <property type="match status" value="1"/>
</dbReference>
<dbReference type="GO" id="GO:0003700">
    <property type="term" value="F:DNA-binding transcription factor activity"/>
    <property type="evidence" value="ECO:0007669"/>
    <property type="project" value="InterPro"/>
</dbReference>
<sequence>MRLAERSLREDDVQVATLARTLGYTSESAFSNAFKRVTGRAPKFYRNDTRAMAVAAE</sequence>
<protein>
    <recommendedName>
        <fullName evidence="4">HTH araC/xylS-type domain-containing protein</fullName>
    </recommendedName>
</protein>
<evidence type="ECO:0000256" key="3">
    <source>
        <dbReference type="ARBA" id="ARBA00023163"/>
    </source>
</evidence>
<feature type="domain" description="HTH araC/xylS-type" evidence="4">
    <location>
        <begin position="1"/>
        <end position="48"/>
    </location>
</feature>
<dbReference type="PRINTS" id="PR00032">
    <property type="entry name" value="HTHARAC"/>
</dbReference>
<evidence type="ECO:0000256" key="2">
    <source>
        <dbReference type="ARBA" id="ARBA00023125"/>
    </source>
</evidence>
<reference evidence="6" key="1">
    <citation type="journal article" date="2010" name="Nat. Biotechnol.">
        <title>Draft genome sequence of the oilseed species Ricinus communis.</title>
        <authorList>
            <person name="Chan A.P."/>
            <person name="Crabtree J."/>
            <person name="Zhao Q."/>
            <person name="Lorenzi H."/>
            <person name="Orvis J."/>
            <person name="Puiu D."/>
            <person name="Melake-Berhan A."/>
            <person name="Jones K.M."/>
            <person name="Redman J."/>
            <person name="Chen G."/>
            <person name="Cahoon E.B."/>
            <person name="Gedil M."/>
            <person name="Stanke M."/>
            <person name="Haas B.J."/>
            <person name="Wortman J.R."/>
            <person name="Fraser-Liggett C.M."/>
            <person name="Ravel J."/>
            <person name="Rabinowicz P.D."/>
        </authorList>
    </citation>
    <scope>NUCLEOTIDE SEQUENCE [LARGE SCALE GENOMIC DNA]</scope>
    <source>
        <strain evidence="6">cv. Hale</strain>
    </source>
</reference>
<evidence type="ECO:0000256" key="1">
    <source>
        <dbReference type="ARBA" id="ARBA00023015"/>
    </source>
</evidence>
<gene>
    <name evidence="5" type="ORF">RCOM_2102900</name>
</gene>
<dbReference type="InterPro" id="IPR018060">
    <property type="entry name" value="HTH_AraC"/>
</dbReference>
<keyword evidence="6" id="KW-1185">Reference proteome</keyword>
<evidence type="ECO:0000313" key="6">
    <source>
        <dbReference type="Proteomes" id="UP000008311"/>
    </source>
</evidence>
<dbReference type="Proteomes" id="UP000008311">
    <property type="component" value="Unassembled WGS sequence"/>
</dbReference>
<dbReference type="GO" id="GO:0043565">
    <property type="term" value="F:sequence-specific DNA binding"/>
    <property type="evidence" value="ECO:0007669"/>
    <property type="project" value="InterPro"/>
</dbReference>
<proteinExistence type="predicted"/>
<dbReference type="AlphaFoldDB" id="B9TL19"/>
<keyword evidence="3" id="KW-0804">Transcription</keyword>
<evidence type="ECO:0000259" key="4">
    <source>
        <dbReference type="PROSITE" id="PS01124"/>
    </source>
</evidence>
<organism evidence="5 6">
    <name type="scientific">Ricinus communis</name>
    <name type="common">Castor bean</name>
    <dbReference type="NCBI Taxonomy" id="3988"/>
    <lineage>
        <taxon>Eukaryota</taxon>
        <taxon>Viridiplantae</taxon>
        <taxon>Streptophyta</taxon>
        <taxon>Embryophyta</taxon>
        <taxon>Tracheophyta</taxon>
        <taxon>Spermatophyta</taxon>
        <taxon>Magnoliopsida</taxon>
        <taxon>eudicotyledons</taxon>
        <taxon>Gunneridae</taxon>
        <taxon>Pentapetalae</taxon>
        <taxon>rosids</taxon>
        <taxon>fabids</taxon>
        <taxon>Malpighiales</taxon>
        <taxon>Euphorbiaceae</taxon>
        <taxon>Acalyphoideae</taxon>
        <taxon>Acalypheae</taxon>
        <taxon>Ricinus</taxon>
    </lineage>
</organism>
<dbReference type="Gene3D" id="1.10.10.60">
    <property type="entry name" value="Homeodomain-like"/>
    <property type="match status" value="1"/>
</dbReference>